<comment type="caution">
    <text evidence="1">The sequence shown here is derived from an EMBL/GenBank/DDBJ whole genome shotgun (WGS) entry which is preliminary data.</text>
</comment>
<dbReference type="Proteomes" id="UP000274822">
    <property type="component" value="Unassembled WGS sequence"/>
</dbReference>
<sequence>MIFYAEPVSQDIIFVSEDTGSDDGSEFVPSLTASPFSYSADDTDDEKLASLPPPQLKYFAESHARMSQSLKWTLSSGTCVEDVLFRKGNRLPVESPLHSWIIDLGDWETEKLFTAEDWNEIKGMVCNQPDVDNVRTTADLRKVLETTSYRNEDEPYNRDRHFDAEWAENAMRHFLTEYEDPDEALTREHLEGWFDANVWAVIIDRAFRNVSGLEIIRKESASIAVSTRKNRKRARKDKAKIGRRLDGVFRTYNNVEYGPIEVAKHFVQVNSTKRLTDGLKLGKAMRDMLVCLSWLVRFNEKKVRRLQVVGLLHSGLILQVCRMTNPKGYVSLLSKDELYEVPVKVDELESFVMLLASVWRAKKMVTDCIEVVNERESPDLTEEEFMQKIVKSGTVSSRRSIHLPWSFDTPKGRKRQRCSLLKYSEGQEMSTMM</sequence>
<dbReference type="EMBL" id="RBNJ01007901">
    <property type="protein sequence ID" value="RUS27714.1"/>
    <property type="molecule type" value="Genomic_DNA"/>
</dbReference>
<protein>
    <submittedName>
        <fullName evidence="1">Uncharacterized protein</fullName>
    </submittedName>
</protein>
<accession>A0A433QD89</accession>
<proteinExistence type="predicted"/>
<reference evidence="1 2" key="1">
    <citation type="journal article" date="2018" name="New Phytol.">
        <title>Phylogenomics of Endogonaceae and evolution of mycorrhizas within Mucoromycota.</title>
        <authorList>
            <person name="Chang Y."/>
            <person name="Desiro A."/>
            <person name="Na H."/>
            <person name="Sandor L."/>
            <person name="Lipzen A."/>
            <person name="Clum A."/>
            <person name="Barry K."/>
            <person name="Grigoriev I.V."/>
            <person name="Martin F.M."/>
            <person name="Stajich J.E."/>
            <person name="Smith M.E."/>
            <person name="Bonito G."/>
            <person name="Spatafora J.W."/>
        </authorList>
    </citation>
    <scope>NUCLEOTIDE SEQUENCE [LARGE SCALE GENOMIC DNA]</scope>
    <source>
        <strain evidence="1 2">AD002</strain>
    </source>
</reference>
<evidence type="ECO:0000313" key="2">
    <source>
        <dbReference type="Proteomes" id="UP000274822"/>
    </source>
</evidence>
<gene>
    <name evidence="1" type="ORF">BC938DRAFT_482838</name>
</gene>
<keyword evidence="2" id="KW-1185">Reference proteome</keyword>
<evidence type="ECO:0000313" key="1">
    <source>
        <dbReference type="EMBL" id="RUS27714.1"/>
    </source>
</evidence>
<organism evidence="1 2">
    <name type="scientific">Jimgerdemannia flammicorona</name>
    <dbReference type="NCBI Taxonomy" id="994334"/>
    <lineage>
        <taxon>Eukaryota</taxon>
        <taxon>Fungi</taxon>
        <taxon>Fungi incertae sedis</taxon>
        <taxon>Mucoromycota</taxon>
        <taxon>Mucoromycotina</taxon>
        <taxon>Endogonomycetes</taxon>
        <taxon>Endogonales</taxon>
        <taxon>Endogonaceae</taxon>
        <taxon>Jimgerdemannia</taxon>
    </lineage>
</organism>
<name>A0A433QD89_9FUNG</name>
<dbReference type="AlphaFoldDB" id="A0A433QD89"/>